<dbReference type="SUPFAM" id="SSF53955">
    <property type="entry name" value="Lysozyme-like"/>
    <property type="match status" value="1"/>
</dbReference>
<dbReference type="PANTHER" id="PTHR31698:SF8">
    <property type="entry name" value="LYSOZYME G-RELATED"/>
    <property type="match status" value="1"/>
</dbReference>
<evidence type="ECO:0000313" key="2">
    <source>
        <dbReference type="Proteomes" id="UP000826234"/>
    </source>
</evidence>
<keyword evidence="2" id="KW-1185">Reference proteome</keyword>
<dbReference type="InterPro" id="IPR023346">
    <property type="entry name" value="Lysozyme-like_dom_sf"/>
</dbReference>
<organism evidence="1 2">
    <name type="scientific">Phrynosoma platyrhinos</name>
    <name type="common">Desert horned lizard</name>
    <dbReference type="NCBI Taxonomy" id="52577"/>
    <lineage>
        <taxon>Eukaryota</taxon>
        <taxon>Metazoa</taxon>
        <taxon>Chordata</taxon>
        <taxon>Craniata</taxon>
        <taxon>Vertebrata</taxon>
        <taxon>Euteleostomi</taxon>
        <taxon>Lepidosauria</taxon>
        <taxon>Squamata</taxon>
        <taxon>Bifurcata</taxon>
        <taxon>Unidentata</taxon>
        <taxon>Episquamata</taxon>
        <taxon>Toxicofera</taxon>
        <taxon>Iguania</taxon>
        <taxon>Phrynosomatidae</taxon>
        <taxon>Phrynosomatinae</taxon>
        <taxon>Phrynosoma</taxon>
    </lineage>
</organism>
<dbReference type="Proteomes" id="UP000826234">
    <property type="component" value="Unassembled WGS sequence"/>
</dbReference>
<proteinExistence type="predicted"/>
<evidence type="ECO:0000313" key="1">
    <source>
        <dbReference type="EMBL" id="KAH0624621.1"/>
    </source>
</evidence>
<gene>
    <name evidence="1" type="ORF">JD844_032279</name>
</gene>
<dbReference type="PANTHER" id="PTHR31698">
    <property type="entry name" value="LYSOZYME G FAMILY MEMBER"/>
    <property type="match status" value="1"/>
</dbReference>
<dbReference type="EMBL" id="JAIPUX010001232">
    <property type="protein sequence ID" value="KAH0624621.1"/>
    <property type="molecule type" value="Genomic_DNA"/>
</dbReference>
<comment type="caution">
    <text evidence="1">The sequence shown here is derived from an EMBL/GenBank/DDBJ whole genome shotgun (WGS) entry which is preliminary data.</text>
</comment>
<sequence length="73" mass="7989">MEAHYGNIMHVDTTGASLETGKQEGLTYGGGISSYNAGTKNVQTYDRLDVGTTKNDYANDVVARAMFYKRNGY</sequence>
<accession>A0ABQ7T511</accession>
<reference evidence="1 2" key="1">
    <citation type="journal article" date="2022" name="Gigascience">
        <title>A chromosome-level genome assembly and annotation of the desert horned lizard, Phrynosoma platyrhinos, provides insight into chromosomal rearrangements among reptiles.</title>
        <authorList>
            <person name="Koochekian N."/>
            <person name="Ascanio A."/>
            <person name="Farleigh K."/>
            <person name="Card D.C."/>
            <person name="Schield D.R."/>
            <person name="Castoe T.A."/>
            <person name="Jezkova T."/>
        </authorList>
    </citation>
    <scope>NUCLEOTIDE SEQUENCE [LARGE SCALE GENOMIC DNA]</scope>
    <source>
        <strain evidence="1">NK-2021</strain>
    </source>
</reference>
<name>A0ABQ7T511_PHRPL</name>
<dbReference type="Gene3D" id="1.10.530.10">
    <property type="match status" value="1"/>
</dbReference>
<protein>
    <submittedName>
        <fullName evidence="1">Uncharacterized protein</fullName>
    </submittedName>
</protein>